<keyword evidence="6" id="KW-0441">Lipid A biosynthesis</keyword>
<dbReference type="AlphaFoldDB" id="A0A517R6F7"/>
<dbReference type="InterPro" id="IPR015870">
    <property type="entry name" value="UDP-acyl_N-AcGlcN_deAcase_N"/>
</dbReference>
<keyword evidence="10" id="KW-0443">Lipid metabolism</keyword>
<dbReference type="GO" id="GO:0046872">
    <property type="term" value="F:metal ion binding"/>
    <property type="evidence" value="ECO:0007669"/>
    <property type="project" value="UniProtKB-KW"/>
</dbReference>
<accession>A0A517R6F7</accession>
<keyword evidence="7" id="KW-0479">Metal-binding</keyword>
<reference evidence="12 13" key="1">
    <citation type="submission" date="2019-02" db="EMBL/GenBank/DDBJ databases">
        <title>Deep-cultivation of Planctomycetes and their phenomic and genomic characterization uncovers novel biology.</title>
        <authorList>
            <person name="Wiegand S."/>
            <person name="Jogler M."/>
            <person name="Boedeker C."/>
            <person name="Pinto D."/>
            <person name="Vollmers J."/>
            <person name="Rivas-Marin E."/>
            <person name="Kohn T."/>
            <person name="Peeters S.H."/>
            <person name="Heuer A."/>
            <person name="Rast P."/>
            <person name="Oberbeckmann S."/>
            <person name="Bunk B."/>
            <person name="Jeske O."/>
            <person name="Meyerdierks A."/>
            <person name="Storesund J.E."/>
            <person name="Kallscheuer N."/>
            <person name="Luecker S."/>
            <person name="Lage O.M."/>
            <person name="Pohl T."/>
            <person name="Merkel B.J."/>
            <person name="Hornburger P."/>
            <person name="Mueller R.-W."/>
            <person name="Bruemmer F."/>
            <person name="Labrenz M."/>
            <person name="Spormann A.M."/>
            <person name="Op den Camp H."/>
            <person name="Overmann J."/>
            <person name="Amann R."/>
            <person name="Jetten M.S.M."/>
            <person name="Mascher T."/>
            <person name="Medema M.H."/>
            <person name="Devos D.P."/>
            <person name="Kaster A.-K."/>
            <person name="Ovreas L."/>
            <person name="Rohde M."/>
            <person name="Galperin M.Y."/>
            <person name="Jogler C."/>
        </authorList>
    </citation>
    <scope>NUCLEOTIDE SEQUENCE [LARGE SCALE GENOMIC DNA]</scope>
    <source>
        <strain evidence="12 13">Pan189</strain>
    </source>
</reference>
<evidence type="ECO:0000256" key="3">
    <source>
        <dbReference type="ARBA" id="ARBA00005002"/>
    </source>
</evidence>
<dbReference type="GO" id="GO:0016020">
    <property type="term" value="C:membrane"/>
    <property type="evidence" value="ECO:0007669"/>
    <property type="project" value="GOC"/>
</dbReference>
<dbReference type="InterPro" id="IPR004463">
    <property type="entry name" value="UDP-acyl_GlcNac_deAcase"/>
</dbReference>
<keyword evidence="5" id="KW-0444">Lipid biosynthesis</keyword>
<protein>
    <recommendedName>
        <fullName evidence="4">UDP-3-O-acyl-N-acetylglucosamine deacetylase</fullName>
        <ecNumber evidence="4">3.5.1.108</ecNumber>
    </recommendedName>
</protein>
<evidence type="ECO:0000256" key="10">
    <source>
        <dbReference type="ARBA" id="ARBA00023098"/>
    </source>
</evidence>
<dbReference type="Gene3D" id="3.30.230.20">
    <property type="entry name" value="lpxc deacetylase, domain 1"/>
    <property type="match status" value="1"/>
</dbReference>
<dbReference type="KEGG" id="svp:Pan189_38580"/>
<gene>
    <name evidence="12" type="primary">lpxC</name>
    <name evidence="12" type="ORF">Pan189_38580</name>
</gene>
<dbReference type="OrthoDB" id="9772788at2"/>
<dbReference type="RefSeq" id="WP_145365585.1">
    <property type="nucleotide sequence ID" value="NZ_CP036268.1"/>
</dbReference>
<evidence type="ECO:0000256" key="4">
    <source>
        <dbReference type="ARBA" id="ARBA00012745"/>
    </source>
</evidence>
<evidence type="ECO:0000313" key="12">
    <source>
        <dbReference type="EMBL" id="QDT39450.1"/>
    </source>
</evidence>
<comment type="function">
    <text evidence="2">Catalyzes the hydrolysis of UDP-3-O-myristoyl-N-acetylglucosamine to form UDP-3-O-myristoylglucosamine and acetate, the committed step in lipid A biosynthesis.</text>
</comment>
<sequence>MTGSVADRPPLPVFFLPATEFEARSASHFCMRRTAVKRSIHSSDRVLHPIEIEVALNIPFPRSQRTIGRPVTVNGFGFFTNAAVTLTLNPAPENYGRKFVRVDLDGAPEIRAEIDFAVERHRRTVLKRGEAEVELTEHVLAALAGMAIDNCRIELDACEAPGCDGSARPFVDAILSAEIVEQAAPVRIVRPMRSTGAFYSDGSRLTIDRAEPHEFTIRYELDYGAASTVPTQTSEYEITPDVFAEQIAPARTFIDAAEIEGLKKLGYGQHVTAEDLLVLGENGPIDNELRFPDECARHKILDCVGDFALIGCDISGRVTAQRSGHALNRQLVRQLRTCAASGELIDQSRAA</sequence>
<evidence type="ECO:0000256" key="2">
    <source>
        <dbReference type="ARBA" id="ARBA00002923"/>
    </source>
</evidence>
<dbReference type="SUPFAM" id="SSF54211">
    <property type="entry name" value="Ribosomal protein S5 domain 2-like"/>
    <property type="match status" value="2"/>
</dbReference>
<evidence type="ECO:0000313" key="13">
    <source>
        <dbReference type="Proteomes" id="UP000317318"/>
    </source>
</evidence>
<dbReference type="InterPro" id="IPR020568">
    <property type="entry name" value="Ribosomal_Su5_D2-typ_SF"/>
</dbReference>
<proteinExistence type="predicted"/>
<evidence type="ECO:0000256" key="1">
    <source>
        <dbReference type="ARBA" id="ARBA00001947"/>
    </source>
</evidence>
<dbReference type="PANTHER" id="PTHR33694:SF1">
    <property type="entry name" value="UDP-3-O-ACYL-N-ACETYLGLUCOSAMINE DEACETYLASE 1, MITOCHONDRIAL-RELATED"/>
    <property type="match status" value="1"/>
</dbReference>
<dbReference type="InterPro" id="IPR011334">
    <property type="entry name" value="UDP-acyl_GlcNac_deAcase_C"/>
</dbReference>
<organism evidence="12 13">
    <name type="scientific">Stratiformator vulcanicus</name>
    <dbReference type="NCBI Taxonomy" id="2527980"/>
    <lineage>
        <taxon>Bacteria</taxon>
        <taxon>Pseudomonadati</taxon>
        <taxon>Planctomycetota</taxon>
        <taxon>Planctomycetia</taxon>
        <taxon>Planctomycetales</taxon>
        <taxon>Planctomycetaceae</taxon>
        <taxon>Stratiformator</taxon>
    </lineage>
</organism>
<dbReference type="Proteomes" id="UP000317318">
    <property type="component" value="Chromosome"/>
</dbReference>
<dbReference type="EC" id="3.5.1.108" evidence="4"/>
<dbReference type="GO" id="GO:0103117">
    <property type="term" value="F:UDP-3-O-acyl-N-acetylglucosamine deacetylase activity"/>
    <property type="evidence" value="ECO:0007669"/>
    <property type="project" value="UniProtKB-EC"/>
</dbReference>
<comment type="cofactor">
    <cofactor evidence="1">
        <name>Zn(2+)</name>
        <dbReference type="ChEBI" id="CHEBI:29105"/>
    </cofactor>
</comment>
<keyword evidence="8 12" id="KW-0378">Hydrolase</keyword>
<evidence type="ECO:0000256" key="9">
    <source>
        <dbReference type="ARBA" id="ARBA00022833"/>
    </source>
</evidence>
<comment type="pathway">
    <text evidence="3">Glycolipid biosynthesis; lipid IV(A) biosynthesis; lipid IV(A) from (3R)-3-hydroxytetradecanoyl-[acyl-carrier-protein] and UDP-N-acetyl-alpha-D-glucosamine: step 2/6.</text>
</comment>
<evidence type="ECO:0000256" key="8">
    <source>
        <dbReference type="ARBA" id="ARBA00022801"/>
    </source>
</evidence>
<name>A0A517R6F7_9PLAN</name>
<evidence type="ECO:0000256" key="5">
    <source>
        <dbReference type="ARBA" id="ARBA00022516"/>
    </source>
</evidence>
<evidence type="ECO:0000256" key="7">
    <source>
        <dbReference type="ARBA" id="ARBA00022723"/>
    </source>
</evidence>
<keyword evidence="9" id="KW-0862">Zinc</keyword>
<evidence type="ECO:0000256" key="6">
    <source>
        <dbReference type="ARBA" id="ARBA00022556"/>
    </source>
</evidence>
<dbReference type="Gene3D" id="3.30.1700.10">
    <property type="entry name" value="lpxc deacetylase, domain 2"/>
    <property type="match status" value="1"/>
</dbReference>
<keyword evidence="13" id="KW-1185">Reference proteome</keyword>
<dbReference type="PANTHER" id="PTHR33694">
    <property type="entry name" value="UDP-3-O-ACYL-N-ACETYLGLUCOSAMINE DEACETYLASE 1, MITOCHONDRIAL-RELATED"/>
    <property type="match status" value="1"/>
</dbReference>
<dbReference type="EMBL" id="CP036268">
    <property type="protein sequence ID" value="QDT39450.1"/>
    <property type="molecule type" value="Genomic_DNA"/>
</dbReference>
<comment type="catalytic activity">
    <reaction evidence="11">
        <text>a UDP-3-O-[(3R)-3-hydroxyacyl]-N-acetyl-alpha-D-glucosamine + H2O = a UDP-3-O-[(3R)-3-hydroxyacyl]-alpha-D-glucosamine + acetate</text>
        <dbReference type="Rhea" id="RHEA:67816"/>
        <dbReference type="ChEBI" id="CHEBI:15377"/>
        <dbReference type="ChEBI" id="CHEBI:30089"/>
        <dbReference type="ChEBI" id="CHEBI:137740"/>
        <dbReference type="ChEBI" id="CHEBI:173225"/>
        <dbReference type="EC" id="3.5.1.108"/>
    </reaction>
</comment>
<dbReference type="UniPathway" id="UPA00359">
    <property type="reaction ID" value="UER00478"/>
</dbReference>
<dbReference type="GO" id="GO:0009245">
    <property type="term" value="P:lipid A biosynthetic process"/>
    <property type="evidence" value="ECO:0007669"/>
    <property type="project" value="UniProtKB-KW"/>
</dbReference>
<evidence type="ECO:0000256" key="11">
    <source>
        <dbReference type="ARBA" id="ARBA00024535"/>
    </source>
</evidence>
<dbReference type="Pfam" id="PF03331">
    <property type="entry name" value="LpxC"/>
    <property type="match status" value="1"/>
</dbReference>